<keyword evidence="3 6" id="KW-0812">Transmembrane</keyword>
<gene>
    <name evidence="8" type="ORF">C8E97_2414</name>
</gene>
<dbReference type="InterPro" id="IPR036259">
    <property type="entry name" value="MFS_trans_sf"/>
</dbReference>
<evidence type="ECO:0000259" key="7">
    <source>
        <dbReference type="PROSITE" id="PS50850"/>
    </source>
</evidence>
<evidence type="ECO:0000256" key="2">
    <source>
        <dbReference type="ARBA" id="ARBA00022475"/>
    </source>
</evidence>
<dbReference type="Gene3D" id="1.20.1250.20">
    <property type="entry name" value="MFS general substrate transporter like domains"/>
    <property type="match status" value="1"/>
</dbReference>
<protein>
    <submittedName>
        <fullName evidence="8">Putative MFS family arabinose efflux permease</fullName>
    </submittedName>
</protein>
<evidence type="ECO:0000313" key="8">
    <source>
        <dbReference type="EMBL" id="RKT53832.1"/>
    </source>
</evidence>
<evidence type="ECO:0000256" key="4">
    <source>
        <dbReference type="ARBA" id="ARBA00022989"/>
    </source>
</evidence>
<comment type="subcellular location">
    <subcellularLocation>
        <location evidence="1">Cell membrane</location>
        <topology evidence="1">Multi-pass membrane protein</topology>
    </subcellularLocation>
</comment>
<evidence type="ECO:0000313" key="9">
    <source>
        <dbReference type="Proteomes" id="UP000282084"/>
    </source>
</evidence>
<proteinExistence type="predicted"/>
<evidence type="ECO:0000256" key="6">
    <source>
        <dbReference type="SAM" id="Phobius"/>
    </source>
</evidence>
<feature type="transmembrane region" description="Helical" evidence="6">
    <location>
        <begin position="50"/>
        <end position="72"/>
    </location>
</feature>
<dbReference type="InterPro" id="IPR011701">
    <property type="entry name" value="MFS"/>
</dbReference>
<dbReference type="InterPro" id="IPR050189">
    <property type="entry name" value="MFS_Efflux_Transporters"/>
</dbReference>
<dbReference type="PANTHER" id="PTHR43124:SF3">
    <property type="entry name" value="CHLORAMPHENICOL EFFLUX PUMP RV0191"/>
    <property type="match status" value="1"/>
</dbReference>
<feature type="domain" description="Major facilitator superfamily (MFS) profile" evidence="7">
    <location>
        <begin position="8"/>
        <end position="392"/>
    </location>
</feature>
<dbReference type="RefSeq" id="WP_121004628.1">
    <property type="nucleotide sequence ID" value="NZ_RBXO01000001.1"/>
</dbReference>
<dbReference type="CDD" id="cd06174">
    <property type="entry name" value="MFS"/>
    <property type="match status" value="1"/>
</dbReference>
<dbReference type="Proteomes" id="UP000282084">
    <property type="component" value="Unassembled WGS sequence"/>
</dbReference>
<keyword evidence="2" id="KW-1003">Cell membrane</keyword>
<feature type="transmembrane region" description="Helical" evidence="6">
    <location>
        <begin position="169"/>
        <end position="187"/>
    </location>
</feature>
<feature type="transmembrane region" description="Helical" evidence="6">
    <location>
        <begin position="139"/>
        <end position="163"/>
    </location>
</feature>
<dbReference type="GO" id="GO:0022857">
    <property type="term" value="F:transmembrane transporter activity"/>
    <property type="evidence" value="ECO:0007669"/>
    <property type="project" value="InterPro"/>
</dbReference>
<sequence>MSAQRRSAIAPISYLGFIYVASVAVAASYGKVGPVSVLVQDELGLSLAQVGWAVSTIDVVAAALGAVVGLGLSHRGRRAGLTTGLLVIAATNFWLAVTSGFPALVAARTAEGLGYLLACTAAPSLISTMASGRRRAVALSLWATFVPVGLSVGAFSGGVIATALGWRGWFAVVGVVVLVFGVASLLWRPAEDAVAVAERDGAPLRAREFGRPLVLGLGFTVVVALNVTVLSLFPVFLVRGMGLSVAEAGGLVGVVVLVAVPGGLATGLLVRLGVPLRAQVLLGALLVLGVFLAFTPSFGLVAVSAGFGLFAFVDGLLVAVVFAAVPPVAGRPRAITATYGVFSQLGGLGSLFGPPLLNAAVERAGWWAATPVVGAATAVGLLLLWKTVPPTRPAAADLAGELVGQPSNGVTRN</sequence>
<accession>A0A495VWS9</accession>
<evidence type="ECO:0000256" key="1">
    <source>
        <dbReference type="ARBA" id="ARBA00004651"/>
    </source>
</evidence>
<dbReference type="Pfam" id="PF07690">
    <property type="entry name" value="MFS_1"/>
    <property type="match status" value="1"/>
</dbReference>
<name>A0A495VWS9_9PSEU</name>
<dbReference type="GO" id="GO:0005886">
    <property type="term" value="C:plasma membrane"/>
    <property type="evidence" value="ECO:0007669"/>
    <property type="project" value="UniProtKB-SubCell"/>
</dbReference>
<dbReference type="PROSITE" id="PS50850">
    <property type="entry name" value="MFS"/>
    <property type="match status" value="1"/>
</dbReference>
<keyword evidence="5 6" id="KW-0472">Membrane</keyword>
<feature type="transmembrane region" description="Helical" evidence="6">
    <location>
        <begin position="364"/>
        <end position="385"/>
    </location>
</feature>
<dbReference type="InterPro" id="IPR020846">
    <property type="entry name" value="MFS_dom"/>
</dbReference>
<evidence type="ECO:0000256" key="5">
    <source>
        <dbReference type="ARBA" id="ARBA00023136"/>
    </source>
</evidence>
<feature type="transmembrane region" description="Helical" evidence="6">
    <location>
        <begin position="334"/>
        <end position="352"/>
    </location>
</feature>
<dbReference type="OrthoDB" id="4090139at2"/>
<reference evidence="8 9" key="1">
    <citation type="submission" date="2018-10" db="EMBL/GenBank/DDBJ databases">
        <title>Sequencing the genomes of 1000 actinobacteria strains.</title>
        <authorList>
            <person name="Klenk H.-P."/>
        </authorList>
    </citation>
    <scope>NUCLEOTIDE SEQUENCE [LARGE SCALE GENOMIC DNA]</scope>
    <source>
        <strain evidence="8 9">DSM 43800</strain>
    </source>
</reference>
<feature type="transmembrane region" description="Helical" evidence="6">
    <location>
        <begin position="84"/>
        <end position="107"/>
    </location>
</feature>
<feature type="transmembrane region" description="Helical" evidence="6">
    <location>
        <begin position="300"/>
        <end position="322"/>
    </location>
</feature>
<dbReference type="EMBL" id="RBXO01000001">
    <property type="protein sequence ID" value="RKT53832.1"/>
    <property type="molecule type" value="Genomic_DNA"/>
</dbReference>
<keyword evidence="9" id="KW-1185">Reference proteome</keyword>
<keyword evidence="4 6" id="KW-1133">Transmembrane helix</keyword>
<feature type="transmembrane region" description="Helical" evidence="6">
    <location>
        <begin position="113"/>
        <end position="132"/>
    </location>
</feature>
<organism evidence="8 9">
    <name type="scientific">Saccharothrix australiensis</name>
    <dbReference type="NCBI Taxonomy" id="2072"/>
    <lineage>
        <taxon>Bacteria</taxon>
        <taxon>Bacillati</taxon>
        <taxon>Actinomycetota</taxon>
        <taxon>Actinomycetes</taxon>
        <taxon>Pseudonocardiales</taxon>
        <taxon>Pseudonocardiaceae</taxon>
        <taxon>Saccharothrix</taxon>
    </lineage>
</organism>
<dbReference type="PANTHER" id="PTHR43124">
    <property type="entry name" value="PURINE EFFLUX PUMP PBUE"/>
    <property type="match status" value="1"/>
</dbReference>
<feature type="transmembrane region" description="Helical" evidence="6">
    <location>
        <begin position="12"/>
        <end position="30"/>
    </location>
</feature>
<dbReference type="SUPFAM" id="SSF103473">
    <property type="entry name" value="MFS general substrate transporter"/>
    <property type="match status" value="1"/>
</dbReference>
<evidence type="ECO:0000256" key="3">
    <source>
        <dbReference type="ARBA" id="ARBA00022692"/>
    </source>
</evidence>
<dbReference type="AlphaFoldDB" id="A0A495VWS9"/>
<feature type="transmembrane region" description="Helical" evidence="6">
    <location>
        <begin position="248"/>
        <end position="269"/>
    </location>
</feature>
<feature type="transmembrane region" description="Helical" evidence="6">
    <location>
        <begin position="276"/>
        <end position="294"/>
    </location>
</feature>
<feature type="transmembrane region" description="Helical" evidence="6">
    <location>
        <begin position="213"/>
        <end position="236"/>
    </location>
</feature>
<comment type="caution">
    <text evidence="8">The sequence shown here is derived from an EMBL/GenBank/DDBJ whole genome shotgun (WGS) entry which is preliminary data.</text>
</comment>